<dbReference type="PANTHER" id="PTHR42760:SF133">
    <property type="entry name" value="3-OXOACYL-[ACYL-CARRIER-PROTEIN] REDUCTASE"/>
    <property type="match status" value="1"/>
</dbReference>
<dbReference type="NCBIfam" id="NF005559">
    <property type="entry name" value="PRK07231.1"/>
    <property type="match status" value="1"/>
</dbReference>
<dbReference type="Proteomes" id="UP000623419">
    <property type="component" value="Unassembled WGS sequence"/>
</dbReference>
<keyword evidence="4" id="KW-1185">Reference proteome</keyword>
<dbReference type="InterPro" id="IPR036291">
    <property type="entry name" value="NAD(P)-bd_dom_sf"/>
</dbReference>
<keyword evidence="2" id="KW-0560">Oxidoreductase</keyword>
<dbReference type="CDD" id="cd05233">
    <property type="entry name" value="SDR_c"/>
    <property type="match status" value="1"/>
</dbReference>
<dbReference type="EMBL" id="BMKC01000002">
    <property type="protein sequence ID" value="GGA79718.1"/>
    <property type="molecule type" value="Genomic_DNA"/>
</dbReference>
<sequence>MSPEPFVTDPLFNLGGKTALVSGASRGIGEAIAHLLAGHGAHVICTSRKIEGCEAVAGAIRDAGGSAEAHAVHVGDTAAIDALFETLDAAGRRVDILVNNAAANPYFGPAVDMTLDAYEKTVEVNLRGYFWTTVQAARRMKGHGGAIVNVASVNARRAAPGQLVYSMTKAGIVNMTEGFAKELAPLGVRVNAVLPGLTDTKFASALTGNPKIMDMMLRLIPLARMAQPGEIAPAVLFLASPAASYLTGAALPVDGGYLA</sequence>
<comment type="caution">
    <text evidence="3">The sequence shown here is derived from an EMBL/GenBank/DDBJ whole genome shotgun (WGS) entry which is preliminary data.</text>
</comment>
<dbReference type="InterPro" id="IPR020904">
    <property type="entry name" value="Sc_DH/Rdtase_CS"/>
</dbReference>
<dbReference type="Gene3D" id="3.40.50.720">
    <property type="entry name" value="NAD(P)-binding Rossmann-like Domain"/>
    <property type="match status" value="1"/>
</dbReference>
<organism evidence="3 4">
    <name type="scientific">Arenimonas soli</name>
    <dbReference type="NCBI Taxonomy" id="2269504"/>
    <lineage>
        <taxon>Bacteria</taxon>
        <taxon>Pseudomonadati</taxon>
        <taxon>Pseudomonadota</taxon>
        <taxon>Gammaproteobacteria</taxon>
        <taxon>Lysobacterales</taxon>
        <taxon>Lysobacteraceae</taxon>
        <taxon>Arenimonas</taxon>
    </lineage>
</organism>
<protein>
    <submittedName>
        <fullName evidence="3">Short-chain dehydrogenase</fullName>
    </submittedName>
</protein>
<proteinExistence type="inferred from homology"/>
<dbReference type="PRINTS" id="PR00080">
    <property type="entry name" value="SDRFAMILY"/>
</dbReference>
<dbReference type="PRINTS" id="PR00081">
    <property type="entry name" value="GDHRDH"/>
</dbReference>
<dbReference type="Pfam" id="PF13561">
    <property type="entry name" value="adh_short_C2"/>
    <property type="match status" value="1"/>
</dbReference>
<dbReference type="PANTHER" id="PTHR42760">
    <property type="entry name" value="SHORT-CHAIN DEHYDROGENASES/REDUCTASES FAMILY MEMBER"/>
    <property type="match status" value="1"/>
</dbReference>
<evidence type="ECO:0000256" key="2">
    <source>
        <dbReference type="ARBA" id="ARBA00023002"/>
    </source>
</evidence>
<comment type="similarity">
    <text evidence="1">Belongs to the short-chain dehydrogenases/reductases (SDR) family.</text>
</comment>
<gene>
    <name evidence="3" type="ORF">GCM10011521_17460</name>
</gene>
<dbReference type="InterPro" id="IPR002347">
    <property type="entry name" value="SDR_fam"/>
</dbReference>
<accession>A0ABQ1HKI7</accession>
<evidence type="ECO:0000256" key="1">
    <source>
        <dbReference type="ARBA" id="ARBA00006484"/>
    </source>
</evidence>
<evidence type="ECO:0000313" key="4">
    <source>
        <dbReference type="Proteomes" id="UP000623419"/>
    </source>
</evidence>
<dbReference type="PROSITE" id="PS00061">
    <property type="entry name" value="ADH_SHORT"/>
    <property type="match status" value="1"/>
</dbReference>
<evidence type="ECO:0000313" key="3">
    <source>
        <dbReference type="EMBL" id="GGA79718.1"/>
    </source>
</evidence>
<name>A0ABQ1HKI7_9GAMM</name>
<dbReference type="SUPFAM" id="SSF51735">
    <property type="entry name" value="NAD(P)-binding Rossmann-fold domains"/>
    <property type="match status" value="1"/>
</dbReference>
<reference evidence="4" key="1">
    <citation type="journal article" date="2019" name="Int. J. Syst. Evol. Microbiol.">
        <title>The Global Catalogue of Microorganisms (GCM) 10K type strain sequencing project: providing services to taxonomists for standard genome sequencing and annotation.</title>
        <authorList>
            <consortium name="The Broad Institute Genomics Platform"/>
            <consortium name="The Broad Institute Genome Sequencing Center for Infectious Disease"/>
            <person name="Wu L."/>
            <person name="Ma J."/>
        </authorList>
    </citation>
    <scope>NUCLEOTIDE SEQUENCE [LARGE SCALE GENOMIC DNA]</scope>
    <source>
        <strain evidence="4">CGMCC 1.15905</strain>
    </source>
</reference>